<dbReference type="EMBL" id="JBHUHR010000003">
    <property type="protein sequence ID" value="MFD2033515.1"/>
    <property type="molecule type" value="Genomic_DNA"/>
</dbReference>
<gene>
    <name evidence="1" type="ORF">ACFSKL_01875</name>
</gene>
<sequence>MKMIMQTSMLSKSIKLSVVFILLFLSINVANSQNVVIPDEKIGLPATTENWNGLYLKLRFSDKWWWYQENHYRRRSSADNRHDFVGRMSQLYNRFGMTYMFTDYFEVTFGPTLVWNFAPERGNPEYVDSVLEPRFWHQWLLTQSVGPVKVLHQFRFEHRFKRSNNVGSEFNYTDRWRYKITAYVPLNKPRMENKTFFIAPSNEFFFETGKEVWNIFEENRIYTAIGYTYNNYMFFGGHMWTYGPTAMPATYRNRHIIRLNVMYTFDFRGKRKPLTRDFAF</sequence>
<dbReference type="Pfam" id="PF10677">
    <property type="entry name" value="DUF2490"/>
    <property type="match status" value="1"/>
</dbReference>
<dbReference type="InterPro" id="IPR019619">
    <property type="entry name" value="DUF2490"/>
</dbReference>
<proteinExistence type="predicted"/>
<organism evidence="1 2">
    <name type="scientific">Belliella marina</name>
    <dbReference type="NCBI Taxonomy" id="1644146"/>
    <lineage>
        <taxon>Bacteria</taxon>
        <taxon>Pseudomonadati</taxon>
        <taxon>Bacteroidota</taxon>
        <taxon>Cytophagia</taxon>
        <taxon>Cytophagales</taxon>
        <taxon>Cyclobacteriaceae</taxon>
        <taxon>Belliella</taxon>
    </lineage>
</organism>
<evidence type="ECO:0000313" key="1">
    <source>
        <dbReference type="EMBL" id="MFD2033515.1"/>
    </source>
</evidence>
<dbReference type="Proteomes" id="UP001597361">
    <property type="component" value="Unassembled WGS sequence"/>
</dbReference>
<accession>A0ABW4VJ40</accession>
<dbReference type="RefSeq" id="WP_376882973.1">
    <property type="nucleotide sequence ID" value="NZ_JBHUHR010000003.1"/>
</dbReference>
<evidence type="ECO:0000313" key="2">
    <source>
        <dbReference type="Proteomes" id="UP001597361"/>
    </source>
</evidence>
<protein>
    <submittedName>
        <fullName evidence="1">DUF2490 domain-containing protein</fullName>
    </submittedName>
</protein>
<name>A0ABW4VJ40_9BACT</name>
<reference evidence="2" key="1">
    <citation type="journal article" date="2019" name="Int. J. Syst. Evol. Microbiol.">
        <title>The Global Catalogue of Microorganisms (GCM) 10K type strain sequencing project: providing services to taxonomists for standard genome sequencing and annotation.</title>
        <authorList>
            <consortium name="The Broad Institute Genomics Platform"/>
            <consortium name="The Broad Institute Genome Sequencing Center for Infectious Disease"/>
            <person name="Wu L."/>
            <person name="Ma J."/>
        </authorList>
    </citation>
    <scope>NUCLEOTIDE SEQUENCE [LARGE SCALE GENOMIC DNA]</scope>
    <source>
        <strain evidence="2">CGMCC 1.15180</strain>
    </source>
</reference>
<keyword evidence="2" id="KW-1185">Reference proteome</keyword>
<comment type="caution">
    <text evidence="1">The sequence shown here is derived from an EMBL/GenBank/DDBJ whole genome shotgun (WGS) entry which is preliminary data.</text>
</comment>